<dbReference type="STRING" id="631454.N177_2381"/>
<dbReference type="GO" id="GO:0055085">
    <property type="term" value="P:transmembrane transport"/>
    <property type="evidence" value="ECO:0007669"/>
    <property type="project" value="InterPro"/>
</dbReference>
<protein>
    <submittedName>
        <fullName evidence="10">Spermidine Putrescine ABC transporter permease component PotB</fullName>
    </submittedName>
</protein>
<evidence type="ECO:0000313" key="11">
    <source>
        <dbReference type="Proteomes" id="UP000017819"/>
    </source>
</evidence>
<dbReference type="Proteomes" id="UP000017819">
    <property type="component" value="Unassembled WGS sequence"/>
</dbReference>
<evidence type="ECO:0000256" key="6">
    <source>
        <dbReference type="ARBA" id="ARBA00022989"/>
    </source>
</evidence>
<dbReference type="EMBL" id="AWXZ01000031">
    <property type="protein sequence ID" value="ESR24547.1"/>
    <property type="molecule type" value="Genomic_DNA"/>
</dbReference>
<comment type="subcellular location">
    <subcellularLocation>
        <location evidence="1 8">Cell membrane</location>
        <topology evidence="1 8">Multi-pass membrane protein</topology>
    </subcellularLocation>
</comment>
<keyword evidence="5 8" id="KW-0812">Transmembrane</keyword>
<comment type="caution">
    <text evidence="10">The sequence shown here is derived from an EMBL/GenBank/DDBJ whole genome shotgun (WGS) entry which is preliminary data.</text>
</comment>
<keyword evidence="11" id="KW-1185">Reference proteome</keyword>
<evidence type="ECO:0000313" key="10">
    <source>
        <dbReference type="EMBL" id="ESR24547.1"/>
    </source>
</evidence>
<dbReference type="InterPro" id="IPR035906">
    <property type="entry name" value="MetI-like_sf"/>
</dbReference>
<name>V4QXS8_9HYPH</name>
<feature type="domain" description="ABC transmembrane type-1" evidence="9">
    <location>
        <begin position="95"/>
        <end position="305"/>
    </location>
</feature>
<evidence type="ECO:0000256" key="3">
    <source>
        <dbReference type="ARBA" id="ARBA00022448"/>
    </source>
</evidence>
<dbReference type="AlphaFoldDB" id="V4QXS8"/>
<feature type="transmembrane region" description="Helical" evidence="8">
    <location>
        <begin position="99"/>
        <end position="120"/>
    </location>
</feature>
<dbReference type="CDD" id="cd06261">
    <property type="entry name" value="TM_PBP2"/>
    <property type="match status" value="1"/>
</dbReference>
<dbReference type="PANTHER" id="PTHR42929:SF1">
    <property type="entry name" value="INNER MEMBRANE ABC TRANSPORTER PERMEASE PROTEIN YDCU-RELATED"/>
    <property type="match status" value="1"/>
</dbReference>
<dbReference type="Gene3D" id="1.10.3720.10">
    <property type="entry name" value="MetI-like"/>
    <property type="match status" value="1"/>
</dbReference>
<dbReference type="PROSITE" id="PS50928">
    <property type="entry name" value="ABC_TM1"/>
    <property type="match status" value="1"/>
</dbReference>
<evidence type="ECO:0000256" key="4">
    <source>
        <dbReference type="ARBA" id="ARBA00022475"/>
    </source>
</evidence>
<accession>V4QXS8</accession>
<evidence type="ECO:0000259" key="9">
    <source>
        <dbReference type="PROSITE" id="PS50928"/>
    </source>
</evidence>
<dbReference type="eggNOG" id="COG1176">
    <property type="taxonomic scope" value="Bacteria"/>
</dbReference>
<evidence type="ECO:0000256" key="8">
    <source>
        <dbReference type="RuleBase" id="RU363032"/>
    </source>
</evidence>
<keyword evidence="3 8" id="KW-0813">Transport</keyword>
<dbReference type="PATRIC" id="fig|631454.5.peg.2349"/>
<dbReference type="PANTHER" id="PTHR42929">
    <property type="entry name" value="INNER MEMBRANE ABC TRANSPORTER PERMEASE PROTEIN YDCU-RELATED-RELATED"/>
    <property type="match status" value="1"/>
</dbReference>
<dbReference type="Pfam" id="PF00528">
    <property type="entry name" value="BPD_transp_1"/>
    <property type="match status" value="1"/>
</dbReference>
<keyword evidence="6 8" id="KW-1133">Transmembrane helix</keyword>
<dbReference type="InterPro" id="IPR000515">
    <property type="entry name" value="MetI-like"/>
</dbReference>
<feature type="transmembrane region" description="Helical" evidence="8">
    <location>
        <begin position="234"/>
        <end position="252"/>
    </location>
</feature>
<dbReference type="SUPFAM" id="SSF161098">
    <property type="entry name" value="MetI-like"/>
    <property type="match status" value="1"/>
</dbReference>
<organism evidence="10 11">
    <name type="scientific">Lutibaculum baratangense AMV1</name>
    <dbReference type="NCBI Taxonomy" id="631454"/>
    <lineage>
        <taxon>Bacteria</taxon>
        <taxon>Pseudomonadati</taxon>
        <taxon>Pseudomonadota</taxon>
        <taxon>Alphaproteobacteria</taxon>
        <taxon>Hyphomicrobiales</taxon>
        <taxon>Tepidamorphaceae</taxon>
        <taxon>Lutibaculum</taxon>
    </lineage>
</organism>
<feature type="transmembrane region" description="Helical" evidence="8">
    <location>
        <begin position="132"/>
        <end position="157"/>
    </location>
</feature>
<feature type="transmembrane region" description="Helical" evidence="8">
    <location>
        <begin position="46"/>
        <end position="66"/>
    </location>
</feature>
<keyword evidence="4" id="KW-1003">Cell membrane</keyword>
<comment type="similarity">
    <text evidence="2">Belongs to the binding-protein-dependent transport system permease family. CysTW subfamily.</text>
</comment>
<evidence type="ECO:0000256" key="7">
    <source>
        <dbReference type="ARBA" id="ARBA00023136"/>
    </source>
</evidence>
<dbReference type="GO" id="GO:0005886">
    <property type="term" value="C:plasma membrane"/>
    <property type="evidence" value="ECO:0007669"/>
    <property type="project" value="UniProtKB-SubCell"/>
</dbReference>
<evidence type="ECO:0000256" key="2">
    <source>
        <dbReference type="ARBA" id="ARBA00007069"/>
    </source>
</evidence>
<evidence type="ECO:0000256" key="1">
    <source>
        <dbReference type="ARBA" id="ARBA00004651"/>
    </source>
</evidence>
<evidence type="ECO:0000256" key="5">
    <source>
        <dbReference type="ARBA" id="ARBA00022692"/>
    </source>
</evidence>
<gene>
    <name evidence="10" type="ORF">N177_2381</name>
</gene>
<proteinExistence type="inferred from homology"/>
<keyword evidence="7 8" id="KW-0472">Membrane</keyword>
<feature type="transmembrane region" description="Helical" evidence="8">
    <location>
        <begin position="284"/>
        <end position="306"/>
    </location>
</feature>
<reference evidence="10 11" key="1">
    <citation type="journal article" date="2014" name="Genome Announc.">
        <title>Draft Genome Sequence of Lutibaculum baratangense Strain AMV1T, Isolated from a Mud Volcano in Andamans, India.</title>
        <authorList>
            <person name="Singh A."/>
            <person name="Sreenivas A."/>
            <person name="Sathyanarayana Reddy G."/>
            <person name="Pinnaka A.K."/>
            <person name="Shivaji S."/>
        </authorList>
    </citation>
    <scope>NUCLEOTIDE SEQUENCE [LARGE SCALE GENOMIC DNA]</scope>
    <source>
        <strain evidence="10 11">AMV1</strain>
    </source>
</reference>
<sequence>MSTSEPARNSGLARLPEADRLAILGRLRDLVARPSARGYVMVAPPFAYALLLLAAPLAMIVAFSFWTQDYLTIDRTFTLANYRAAWTDPLYRLLMLRSLAISGVVTLGTILLAFPIAYYVSFRVPQERKALWIFLITIPFWTSYLLRVFLWKVILGYQGVLNTGLIELGIIEEPLRFILYNANAVVITLIHAWAPFAILPIFVALERIDRSLLEAAEDLGDGPIERFRRITLPLALPGVLAAALIVFIPTIGDYVTPQLVGGKDGLMIANMIQVQFGKANNWPLGAALAISAMTMVASISLVLVWLSRRVGPRQAG</sequence>
<dbReference type="OrthoDB" id="9807047at2"/>
<feature type="transmembrane region" description="Helical" evidence="8">
    <location>
        <begin position="177"/>
        <end position="205"/>
    </location>
</feature>